<protein>
    <submittedName>
        <fullName evidence="2">GDSL-type esterase/lipase family protein</fullName>
    </submittedName>
</protein>
<keyword evidence="3" id="KW-1185">Reference proteome</keyword>
<evidence type="ECO:0000313" key="3">
    <source>
        <dbReference type="Proteomes" id="UP001330749"/>
    </source>
</evidence>
<dbReference type="Proteomes" id="UP001330749">
    <property type="component" value="Unassembled WGS sequence"/>
</dbReference>
<accession>A0ABU6NE49</accession>
<reference evidence="2 3" key="1">
    <citation type="submission" date="2023-03" db="EMBL/GenBank/DDBJ databases">
        <title>Bacillus Genome Sequencing.</title>
        <authorList>
            <person name="Dunlap C."/>
        </authorList>
    </citation>
    <scope>NUCLEOTIDE SEQUENCE [LARGE SCALE GENOMIC DNA]</scope>
    <source>
        <strain evidence="2 3">B-14544</strain>
    </source>
</reference>
<dbReference type="InterPro" id="IPR036514">
    <property type="entry name" value="SGNH_hydro_sf"/>
</dbReference>
<evidence type="ECO:0000313" key="2">
    <source>
        <dbReference type="EMBL" id="MED3563647.1"/>
    </source>
</evidence>
<dbReference type="RefSeq" id="WP_327968700.1">
    <property type="nucleotide sequence ID" value="NZ_JARMQG010000203.1"/>
</dbReference>
<feature type="domain" description="SGNH hydrolase-type esterase" evidence="1">
    <location>
        <begin position="21"/>
        <end position="115"/>
    </location>
</feature>
<dbReference type="Gene3D" id="3.40.50.1110">
    <property type="entry name" value="SGNH hydrolase"/>
    <property type="match status" value="1"/>
</dbReference>
<proteinExistence type="predicted"/>
<feature type="non-terminal residue" evidence="2">
    <location>
        <position position="1"/>
    </location>
</feature>
<dbReference type="EMBL" id="JARMQG010000203">
    <property type="protein sequence ID" value="MED3563647.1"/>
    <property type="molecule type" value="Genomic_DNA"/>
</dbReference>
<gene>
    <name evidence="2" type="ORF">P4447_14560</name>
</gene>
<organism evidence="2 3">
    <name type="scientific">Bacillus xiapuensis</name>
    <dbReference type="NCBI Taxonomy" id="2014075"/>
    <lineage>
        <taxon>Bacteria</taxon>
        <taxon>Bacillati</taxon>
        <taxon>Bacillota</taxon>
        <taxon>Bacilli</taxon>
        <taxon>Bacillales</taxon>
        <taxon>Bacillaceae</taxon>
        <taxon>Bacillus</taxon>
    </lineage>
</organism>
<dbReference type="SUPFAM" id="SSF52266">
    <property type="entry name" value="SGNH hydrolase"/>
    <property type="match status" value="1"/>
</dbReference>
<evidence type="ECO:0000259" key="1">
    <source>
        <dbReference type="Pfam" id="PF13472"/>
    </source>
</evidence>
<dbReference type="Pfam" id="PF13472">
    <property type="entry name" value="Lipase_GDSL_2"/>
    <property type="match status" value="1"/>
</dbReference>
<comment type="caution">
    <text evidence="2">The sequence shown here is derived from an EMBL/GenBank/DDBJ whole genome shotgun (WGS) entry which is preliminary data.</text>
</comment>
<dbReference type="InterPro" id="IPR013830">
    <property type="entry name" value="SGNH_hydro"/>
</dbReference>
<sequence>IVKVLRDNIMDLKFSDFTRGKEEYIVHLTQIMETITKENPNAAIVLVGLYNPLLKWFANMKELNQIVGEWNHAGQAVMANYPNGYFVHIEDLFKNDSENLLFKDNFHPNDKGYKLIAQRLNQTLEERALPDLGRNSFMVSKEEN</sequence>
<name>A0ABU6NE49_9BACI</name>